<proteinExistence type="inferred from homology"/>
<evidence type="ECO:0000256" key="6">
    <source>
        <dbReference type="SAM" id="MobiDB-lite"/>
    </source>
</evidence>
<reference evidence="9 10" key="1">
    <citation type="submission" date="2019-10" db="EMBL/GenBank/DDBJ databases">
        <authorList>
            <person name="Palmer J.M."/>
        </authorList>
    </citation>
    <scope>NUCLEOTIDE SEQUENCE [LARGE SCALE GENOMIC DNA]</scope>
    <source>
        <strain evidence="9 10">TWF696</strain>
    </source>
</reference>
<keyword evidence="10" id="KW-1185">Reference proteome</keyword>
<feature type="region of interest" description="Disordered" evidence="6">
    <location>
        <begin position="344"/>
        <end position="366"/>
    </location>
</feature>
<organism evidence="9 10">
    <name type="scientific">Orbilia brochopaga</name>
    <dbReference type="NCBI Taxonomy" id="3140254"/>
    <lineage>
        <taxon>Eukaryota</taxon>
        <taxon>Fungi</taxon>
        <taxon>Dikarya</taxon>
        <taxon>Ascomycota</taxon>
        <taxon>Pezizomycotina</taxon>
        <taxon>Orbiliomycetes</taxon>
        <taxon>Orbiliales</taxon>
        <taxon>Orbiliaceae</taxon>
        <taxon>Orbilia</taxon>
    </lineage>
</organism>
<evidence type="ECO:0000313" key="9">
    <source>
        <dbReference type="EMBL" id="KAK6346505.1"/>
    </source>
</evidence>
<feature type="compositionally biased region" description="Basic and acidic residues" evidence="6">
    <location>
        <begin position="357"/>
        <end position="366"/>
    </location>
</feature>
<feature type="transmembrane region" description="Helical" evidence="7">
    <location>
        <begin position="6"/>
        <end position="29"/>
    </location>
</feature>
<comment type="similarity">
    <text evidence="5">Belongs to the SAT4 family.</text>
</comment>
<evidence type="ECO:0000256" key="4">
    <source>
        <dbReference type="ARBA" id="ARBA00023136"/>
    </source>
</evidence>
<protein>
    <recommendedName>
        <fullName evidence="8">Rhodopsin domain-containing protein</fullName>
    </recommendedName>
</protein>
<accession>A0AAV9UQC0</accession>
<dbReference type="EMBL" id="JAVHNQ010000005">
    <property type="protein sequence ID" value="KAK6346505.1"/>
    <property type="molecule type" value="Genomic_DNA"/>
</dbReference>
<dbReference type="AlphaFoldDB" id="A0AAV9UQC0"/>
<feature type="transmembrane region" description="Helical" evidence="7">
    <location>
        <begin position="253"/>
        <end position="275"/>
    </location>
</feature>
<gene>
    <name evidence="9" type="ORF">TWF696_006630</name>
</gene>
<feature type="transmembrane region" description="Helical" evidence="7">
    <location>
        <begin position="134"/>
        <end position="163"/>
    </location>
</feature>
<feature type="transmembrane region" description="Helical" evidence="7">
    <location>
        <begin position="98"/>
        <end position="122"/>
    </location>
</feature>
<comment type="caution">
    <text evidence="9">The sequence shown here is derived from an EMBL/GenBank/DDBJ whole genome shotgun (WGS) entry which is preliminary data.</text>
</comment>
<dbReference type="PANTHER" id="PTHR33048:SF92">
    <property type="entry name" value="INTEGRAL MEMBRANE PROTEIN"/>
    <property type="match status" value="1"/>
</dbReference>
<keyword evidence="2 7" id="KW-0812">Transmembrane</keyword>
<feature type="domain" description="Rhodopsin" evidence="8">
    <location>
        <begin position="25"/>
        <end position="275"/>
    </location>
</feature>
<keyword evidence="4 7" id="KW-0472">Membrane</keyword>
<dbReference type="Pfam" id="PF20684">
    <property type="entry name" value="Fung_rhodopsin"/>
    <property type="match status" value="1"/>
</dbReference>
<keyword evidence="3 7" id="KW-1133">Transmembrane helix</keyword>
<feature type="transmembrane region" description="Helical" evidence="7">
    <location>
        <begin position="183"/>
        <end position="207"/>
    </location>
</feature>
<sequence>MAINGTQAIACEWSFLALAAFFVCFRLYVRIFVARNASFTDAIIVFVWVSFLSTVICDTIGASKGLFAENLTYSSDLIAAFRAHGGESLDDLVTVLQLLYASSFPYICELWGLKICFLLLYGGLIPRSMRWLRVCLYVTWAVVAVGYVASMLLMALWCIPVRRNWDISKLMGDEGRCFAYSSYVPYFTLTAFHVITDIMIYTLPFPVLKSLSLNRRQHWGVISIFALGGLCIACTIGRTVAVGLVSNIPLVGFWTSLEQTTGLIVVCVPAFKVLIMEHRSRDNSRAKVDLTNDGSRLSRLQRISVTATRSDGRGPGEEELESEVRWIRVDSPMEVENDTVNEIESEAARRSASSLSIEHDPPRRVEPSLQRAVSTRFVEPGAGQTVPLSFDEHLDSRQTRRLTIRRGSFDGREVCEPSKRFTVVDA</sequence>
<evidence type="ECO:0000259" key="8">
    <source>
        <dbReference type="Pfam" id="PF20684"/>
    </source>
</evidence>
<evidence type="ECO:0000313" key="10">
    <source>
        <dbReference type="Proteomes" id="UP001375240"/>
    </source>
</evidence>
<evidence type="ECO:0000256" key="7">
    <source>
        <dbReference type="SAM" id="Phobius"/>
    </source>
</evidence>
<feature type="transmembrane region" description="Helical" evidence="7">
    <location>
        <begin position="219"/>
        <end position="241"/>
    </location>
</feature>
<dbReference type="InterPro" id="IPR052337">
    <property type="entry name" value="SAT4-like"/>
</dbReference>
<dbReference type="PANTHER" id="PTHR33048">
    <property type="entry name" value="PTH11-LIKE INTEGRAL MEMBRANE PROTEIN (AFU_ORTHOLOGUE AFUA_5G11245)"/>
    <property type="match status" value="1"/>
</dbReference>
<evidence type="ECO:0000256" key="5">
    <source>
        <dbReference type="ARBA" id="ARBA00038359"/>
    </source>
</evidence>
<evidence type="ECO:0000256" key="3">
    <source>
        <dbReference type="ARBA" id="ARBA00022989"/>
    </source>
</evidence>
<dbReference type="InterPro" id="IPR049326">
    <property type="entry name" value="Rhodopsin_dom_fungi"/>
</dbReference>
<evidence type="ECO:0000256" key="2">
    <source>
        <dbReference type="ARBA" id="ARBA00022692"/>
    </source>
</evidence>
<dbReference type="Proteomes" id="UP001375240">
    <property type="component" value="Unassembled WGS sequence"/>
</dbReference>
<feature type="transmembrane region" description="Helical" evidence="7">
    <location>
        <begin position="41"/>
        <end position="62"/>
    </location>
</feature>
<dbReference type="GO" id="GO:0016020">
    <property type="term" value="C:membrane"/>
    <property type="evidence" value="ECO:0007669"/>
    <property type="project" value="UniProtKB-SubCell"/>
</dbReference>
<name>A0AAV9UQC0_9PEZI</name>
<evidence type="ECO:0000256" key="1">
    <source>
        <dbReference type="ARBA" id="ARBA00004141"/>
    </source>
</evidence>
<comment type="subcellular location">
    <subcellularLocation>
        <location evidence="1">Membrane</location>
        <topology evidence="1">Multi-pass membrane protein</topology>
    </subcellularLocation>
</comment>